<dbReference type="GO" id="GO:0032259">
    <property type="term" value="P:methylation"/>
    <property type="evidence" value="ECO:0007669"/>
    <property type="project" value="UniProtKB-KW"/>
</dbReference>
<dbReference type="NCBIfam" id="TIGR00537">
    <property type="entry name" value="hemK_rel_arch"/>
    <property type="match status" value="1"/>
</dbReference>
<keyword evidence="4" id="KW-0949">S-adenosyl-L-methionine</keyword>
<keyword evidence="7" id="KW-1185">Reference proteome</keyword>
<name>A0A2U9IML3_9CREN</name>
<dbReference type="KEGG" id="asul:DFR86_06640"/>
<dbReference type="GO" id="GO:0003676">
    <property type="term" value="F:nucleic acid binding"/>
    <property type="evidence" value="ECO:0007669"/>
    <property type="project" value="InterPro"/>
</dbReference>
<dbReference type="InterPro" id="IPR007848">
    <property type="entry name" value="Small_mtfrase_dom"/>
</dbReference>
<keyword evidence="3 6" id="KW-0808">Transferase</keyword>
<dbReference type="InterPro" id="IPR029063">
    <property type="entry name" value="SAM-dependent_MTases_sf"/>
</dbReference>
<evidence type="ECO:0000259" key="5">
    <source>
        <dbReference type="Pfam" id="PF05175"/>
    </source>
</evidence>
<evidence type="ECO:0000256" key="3">
    <source>
        <dbReference type="ARBA" id="ARBA00022679"/>
    </source>
</evidence>
<reference evidence="6 7" key="1">
    <citation type="submission" date="2018-05" db="EMBL/GenBank/DDBJ databases">
        <title>Complete Genome Sequences of Extremely Thermoacidophilic, Metal-Mobilizing Type-Strain Members of the Archaeal Family Sulfolobaceae: Acidianus brierleyi DSM-1651T, Acidianus sulfidivorans DSM-18786T, Metallosphaera hakonensis DSM-7519T, and Metallosphaera prunae DSM-10039T.</title>
        <authorList>
            <person name="Counts J.A."/>
            <person name="Kelly R.M."/>
        </authorList>
    </citation>
    <scope>NUCLEOTIDE SEQUENCE [LARGE SCALE GENOMIC DNA]</scope>
    <source>
        <strain evidence="6 7">JP7</strain>
    </source>
</reference>
<comment type="similarity">
    <text evidence="1">Belongs to the eukaryotic/archaeal PrmC-related family.</text>
</comment>
<organism evidence="6 7">
    <name type="scientific">Acidianus sulfidivorans JP7</name>
    <dbReference type="NCBI Taxonomy" id="619593"/>
    <lineage>
        <taxon>Archaea</taxon>
        <taxon>Thermoproteota</taxon>
        <taxon>Thermoprotei</taxon>
        <taxon>Sulfolobales</taxon>
        <taxon>Sulfolobaceae</taxon>
        <taxon>Acidianus</taxon>
    </lineage>
</organism>
<dbReference type="GO" id="GO:0008276">
    <property type="term" value="F:protein methyltransferase activity"/>
    <property type="evidence" value="ECO:0007669"/>
    <property type="project" value="TreeGrafter"/>
</dbReference>
<dbReference type="Gene3D" id="3.40.50.150">
    <property type="entry name" value="Vaccinia Virus protein VP39"/>
    <property type="match status" value="1"/>
</dbReference>
<dbReference type="PROSITE" id="PS00092">
    <property type="entry name" value="N6_MTASE"/>
    <property type="match status" value="1"/>
</dbReference>
<sequence>MSSSRTIEVSGYKICINEETYEPAEDTELLLKLIHVDKGQKVIEVGSGSGILSVHAASHGGNVIAIDINPFAAEATLCSARINNLENRVSVINCDLLSCINPKLSFDVAIFNPPYLPYEEYNSWISYSWSGGKSGIDVLLRFLREIKAKKIYTVYSSLSDEDKLLEYININGIKISRKLEKVFEYERIIAIELNAQSNSS</sequence>
<dbReference type="OrthoDB" id="27149at2157"/>
<dbReference type="GeneID" id="36837631"/>
<keyword evidence="2 6" id="KW-0489">Methyltransferase</keyword>
<dbReference type="Proteomes" id="UP000248410">
    <property type="component" value="Chromosome"/>
</dbReference>
<dbReference type="AlphaFoldDB" id="A0A2U9IML3"/>
<evidence type="ECO:0000313" key="7">
    <source>
        <dbReference type="Proteomes" id="UP000248410"/>
    </source>
</evidence>
<dbReference type="PANTHER" id="PTHR45875:SF1">
    <property type="entry name" value="METHYLTRANSFERASE N6AMT1"/>
    <property type="match status" value="1"/>
</dbReference>
<dbReference type="InterPro" id="IPR004557">
    <property type="entry name" value="PrmC-related"/>
</dbReference>
<dbReference type="GO" id="GO:0008757">
    <property type="term" value="F:S-adenosylmethionine-dependent methyltransferase activity"/>
    <property type="evidence" value="ECO:0007669"/>
    <property type="project" value="TreeGrafter"/>
</dbReference>
<dbReference type="RefSeq" id="WP_110380151.1">
    <property type="nucleotide sequence ID" value="NZ_CP029288.2"/>
</dbReference>
<feature type="domain" description="Methyltransferase small" evidence="5">
    <location>
        <begin position="27"/>
        <end position="115"/>
    </location>
</feature>
<dbReference type="NCBIfam" id="NF011528">
    <property type="entry name" value="PRK14968.1-2"/>
    <property type="match status" value="1"/>
</dbReference>
<evidence type="ECO:0000256" key="1">
    <source>
        <dbReference type="ARBA" id="ARBA00006149"/>
    </source>
</evidence>
<protein>
    <submittedName>
        <fullName evidence="6">Methyltransferase</fullName>
    </submittedName>
</protein>
<dbReference type="CDD" id="cd02440">
    <property type="entry name" value="AdoMet_MTases"/>
    <property type="match status" value="1"/>
</dbReference>
<gene>
    <name evidence="6" type="ORF">DFR86_06640</name>
</gene>
<accession>A0A2U9IML3</accession>
<dbReference type="PANTHER" id="PTHR45875">
    <property type="entry name" value="METHYLTRANSFERASE N6AMT1"/>
    <property type="match status" value="1"/>
</dbReference>
<dbReference type="SUPFAM" id="SSF53335">
    <property type="entry name" value="S-adenosyl-L-methionine-dependent methyltransferases"/>
    <property type="match status" value="1"/>
</dbReference>
<evidence type="ECO:0000256" key="2">
    <source>
        <dbReference type="ARBA" id="ARBA00022603"/>
    </source>
</evidence>
<dbReference type="InterPro" id="IPR052190">
    <property type="entry name" value="Euk-Arch_PrmC-MTase"/>
</dbReference>
<evidence type="ECO:0000313" key="6">
    <source>
        <dbReference type="EMBL" id="AWR97261.1"/>
    </source>
</evidence>
<dbReference type="InterPro" id="IPR002052">
    <property type="entry name" value="DNA_methylase_N6_adenine_CS"/>
</dbReference>
<dbReference type="GO" id="GO:0035657">
    <property type="term" value="C:eRF1 methyltransferase complex"/>
    <property type="evidence" value="ECO:0007669"/>
    <property type="project" value="TreeGrafter"/>
</dbReference>
<proteinExistence type="inferred from homology"/>
<evidence type="ECO:0000256" key="4">
    <source>
        <dbReference type="ARBA" id="ARBA00022691"/>
    </source>
</evidence>
<dbReference type="Pfam" id="PF05175">
    <property type="entry name" value="MTS"/>
    <property type="match status" value="1"/>
</dbReference>
<dbReference type="EMBL" id="CP029288">
    <property type="protein sequence ID" value="AWR97261.1"/>
    <property type="molecule type" value="Genomic_DNA"/>
</dbReference>